<reference evidence="6" key="1">
    <citation type="journal article" date="2022" name="IScience">
        <title>Evolution of zygomycete secretomes and the origins of terrestrial fungal ecologies.</title>
        <authorList>
            <person name="Chang Y."/>
            <person name="Wang Y."/>
            <person name="Mondo S."/>
            <person name="Ahrendt S."/>
            <person name="Andreopoulos W."/>
            <person name="Barry K."/>
            <person name="Beard J."/>
            <person name="Benny G.L."/>
            <person name="Blankenship S."/>
            <person name="Bonito G."/>
            <person name="Cuomo C."/>
            <person name="Desiro A."/>
            <person name="Gervers K.A."/>
            <person name="Hundley H."/>
            <person name="Kuo A."/>
            <person name="LaButti K."/>
            <person name="Lang B.F."/>
            <person name="Lipzen A."/>
            <person name="O'Donnell K."/>
            <person name="Pangilinan J."/>
            <person name="Reynolds N."/>
            <person name="Sandor L."/>
            <person name="Smith M.E."/>
            <person name="Tsang A."/>
            <person name="Grigoriev I.V."/>
            <person name="Stajich J.E."/>
            <person name="Spatafora J.W."/>
        </authorList>
    </citation>
    <scope>NUCLEOTIDE SEQUENCE</scope>
    <source>
        <strain evidence="6">RSA 2281</strain>
    </source>
</reference>
<dbReference type="GO" id="GO:0005506">
    <property type="term" value="F:iron ion binding"/>
    <property type="evidence" value="ECO:0007669"/>
    <property type="project" value="InterPro"/>
</dbReference>
<sequence length="622" mass="70535">MIVVYLKGRDGGAVKYFAVSPYLTINKYKVSEFVILAHDLSKRSRTIMVNVHYKNSLILVMISWSSSLFSLFLPTADNISFLSSSSSTILHQIYNGQTSNSDIGRRIFLTAATGGAIIIIGSYCQKTLLSSRKSKQQTVVSVSGALPLIGHIFQMSWDPVTFIKQCKSKYGPVFRIQLPINNEYYVLTGSLVPELLAMPEKVASFHDAVQRMFPTKRVLYTHYEHKCNPDELNDDDAPTILFGQKKLKGSALRVFDDRMKQAINEMIHHQNGLGLLRPGEEIQINDLDSIIEKTMSYMYSICFYGTRHIDNYASLLQNMKNVKTMFRKAAPVYHVFPFCIADQIVRRFYSVEKYLDTILEQVLPLVEGLQSGSIPDEEEATYVGMLLKSPVMTDKSTRSTTEAALRVTRIFTTTGAPRVHLILFMLYELASRPDLVQELRNEITKTEGGKWTGESLSQIPLLDSFIRESLRSTSHTFMHFRVAQKDLTLSTNHFIPKGSILAAASDNVHKDHTMGPSLSGVPLDQFDPYRYIPHYNSTGVKNKNNNDYCDPTRIGNSGYYVFGSGLHPCRGRHYIVQEMKFVLAEIITHYDFRTLSGNRGEDRFQWGIARTPPTEPMIFKRI</sequence>
<evidence type="ECO:0000256" key="1">
    <source>
        <dbReference type="ARBA" id="ARBA00001971"/>
    </source>
</evidence>
<dbReference type="InterPro" id="IPR002401">
    <property type="entry name" value="Cyt_P450_E_grp-I"/>
</dbReference>
<evidence type="ECO:0000256" key="5">
    <source>
        <dbReference type="SAM" id="Phobius"/>
    </source>
</evidence>
<protein>
    <submittedName>
        <fullName evidence="6">Cytochrome P450</fullName>
    </submittedName>
</protein>
<keyword evidence="5" id="KW-0812">Transmembrane</keyword>
<feature type="binding site" description="axial binding residue" evidence="4">
    <location>
        <position position="569"/>
    </location>
    <ligand>
        <name>heme</name>
        <dbReference type="ChEBI" id="CHEBI:30413"/>
    </ligand>
    <ligandPart>
        <name>Fe</name>
        <dbReference type="ChEBI" id="CHEBI:18248"/>
    </ligandPart>
</feature>
<dbReference type="Gene3D" id="1.10.630.10">
    <property type="entry name" value="Cytochrome P450"/>
    <property type="match status" value="1"/>
</dbReference>
<feature type="transmembrane region" description="Helical" evidence="5">
    <location>
        <begin position="107"/>
        <end position="125"/>
    </location>
</feature>
<keyword evidence="5" id="KW-0472">Membrane</keyword>
<dbReference type="PANTHER" id="PTHR46206:SF7">
    <property type="entry name" value="P450, PUTATIVE (EUROFUNG)-RELATED"/>
    <property type="match status" value="1"/>
</dbReference>
<dbReference type="Proteomes" id="UP001209540">
    <property type="component" value="Unassembled WGS sequence"/>
</dbReference>
<comment type="similarity">
    <text evidence="2">Belongs to the cytochrome P450 family.</text>
</comment>
<dbReference type="GO" id="GO:0020037">
    <property type="term" value="F:heme binding"/>
    <property type="evidence" value="ECO:0007669"/>
    <property type="project" value="InterPro"/>
</dbReference>
<dbReference type="GO" id="GO:0016705">
    <property type="term" value="F:oxidoreductase activity, acting on paired donors, with incorporation or reduction of molecular oxygen"/>
    <property type="evidence" value="ECO:0007669"/>
    <property type="project" value="InterPro"/>
</dbReference>
<evidence type="ECO:0000256" key="3">
    <source>
        <dbReference type="ARBA" id="ARBA00022723"/>
    </source>
</evidence>
<dbReference type="Pfam" id="PF00067">
    <property type="entry name" value="p450"/>
    <property type="match status" value="1"/>
</dbReference>
<dbReference type="PANTHER" id="PTHR46206">
    <property type="entry name" value="CYTOCHROME P450"/>
    <property type="match status" value="1"/>
</dbReference>
<keyword evidence="4" id="KW-0408">Iron</keyword>
<gene>
    <name evidence="6" type="ORF">BDA99DRAFT_567860</name>
</gene>
<dbReference type="InterPro" id="IPR036396">
    <property type="entry name" value="Cyt_P450_sf"/>
</dbReference>
<comment type="cofactor">
    <cofactor evidence="1 4">
        <name>heme</name>
        <dbReference type="ChEBI" id="CHEBI:30413"/>
    </cofactor>
</comment>
<dbReference type="GO" id="GO:0004497">
    <property type="term" value="F:monooxygenase activity"/>
    <property type="evidence" value="ECO:0007669"/>
    <property type="project" value="InterPro"/>
</dbReference>
<feature type="transmembrane region" description="Helical" evidence="5">
    <location>
        <begin position="57"/>
        <end position="76"/>
    </location>
</feature>
<dbReference type="PRINTS" id="PR00463">
    <property type="entry name" value="EP450I"/>
</dbReference>
<evidence type="ECO:0000256" key="2">
    <source>
        <dbReference type="ARBA" id="ARBA00010617"/>
    </source>
</evidence>
<reference evidence="6" key="2">
    <citation type="submission" date="2023-02" db="EMBL/GenBank/DDBJ databases">
        <authorList>
            <consortium name="DOE Joint Genome Institute"/>
            <person name="Mondo S.J."/>
            <person name="Chang Y."/>
            <person name="Wang Y."/>
            <person name="Ahrendt S."/>
            <person name="Andreopoulos W."/>
            <person name="Barry K."/>
            <person name="Beard J."/>
            <person name="Benny G.L."/>
            <person name="Blankenship S."/>
            <person name="Bonito G."/>
            <person name="Cuomo C."/>
            <person name="Desiro A."/>
            <person name="Gervers K.A."/>
            <person name="Hundley H."/>
            <person name="Kuo A."/>
            <person name="LaButti K."/>
            <person name="Lang B.F."/>
            <person name="Lipzen A."/>
            <person name="O'Donnell K."/>
            <person name="Pangilinan J."/>
            <person name="Reynolds N."/>
            <person name="Sandor L."/>
            <person name="Smith M.W."/>
            <person name="Tsang A."/>
            <person name="Grigoriev I.V."/>
            <person name="Stajich J.E."/>
            <person name="Spatafora J.W."/>
        </authorList>
    </citation>
    <scope>NUCLEOTIDE SEQUENCE</scope>
    <source>
        <strain evidence="6">RSA 2281</strain>
    </source>
</reference>
<keyword evidence="5" id="KW-1133">Transmembrane helix</keyword>
<dbReference type="InterPro" id="IPR001128">
    <property type="entry name" value="Cyt_P450"/>
</dbReference>
<dbReference type="EMBL" id="JAIXMP010000002">
    <property type="protein sequence ID" value="KAI9276985.1"/>
    <property type="molecule type" value="Genomic_DNA"/>
</dbReference>
<keyword evidence="4" id="KW-0349">Heme</keyword>
<keyword evidence="7" id="KW-1185">Reference proteome</keyword>
<accession>A0AAD5KPJ6</accession>
<name>A0AAD5KPJ6_9FUNG</name>
<evidence type="ECO:0000256" key="4">
    <source>
        <dbReference type="PIRSR" id="PIRSR602401-1"/>
    </source>
</evidence>
<evidence type="ECO:0000313" key="6">
    <source>
        <dbReference type="EMBL" id="KAI9276985.1"/>
    </source>
</evidence>
<proteinExistence type="inferred from homology"/>
<dbReference type="AlphaFoldDB" id="A0AAD5KPJ6"/>
<comment type="caution">
    <text evidence="6">The sequence shown here is derived from an EMBL/GenBank/DDBJ whole genome shotgun (WGS) entry which is preliminary data.</text>
</comment>
<keyword evidence="3 4" id="KW-0479">Metal-binding</keyword>
<feature type="transmembrane region" description="Helical" evidence="5">
    <location>
        <begin position="137"/>
        <end position="157"/>
    </location>
</feature>
<dbReference type="SUPFAM" id="SSF48264">
    <property type="entry name" value="Cytochrome P450"/>
    <property type="match status" value="1"/>
</dbReference>
<organism evidence="6 7">
    <name type="scientific">Phascolomyces articulosus</name>
    <dbReference type="NCBI Taxonomy" id="60185"/>
    <lineage>
        <taxon>Eukaryota</taxon>
        <taxon>Fungi</taxon>
        <taxon>Fungi incertae sedis</taxon>
        <taxon>Mucoromycota</taxon>
        <taxon>Mucoromycotina</taxon>
        <taxon>Mucoromycetes</taxon>
        <taxon>Mucorales</taxon>
        <taxon>Lichtheimiaceae</taxon>
        <taxon>Phascolomyces</taxon>
    </lineage>
</organism>
<evidence type="ECO:0000313" key="7">
    <source>
        <dbReference type="Proteomes" id="UP001209540"/>
    </source>
</evidence>